<dbReference type="WBParaSite" id="HPLM_0000662101-mRNA-1">
    <property type="protein sequence ID" value="HPLM_0000662101-mRNA-1"/>
    <property type="gene ID" value="HPLM_0000662101"/>
</dbReference>
<proteinExistence type="predicted"/>
<evidence type="ECO:0000313" key="1">
    <source>
        <dbReference type="WBParaSite" id="HPLM_0000662101-mRNA-1"/>
    </source>
</evidence>
<sequence>SHRRYRSSSARCISKASCAFCRWRKLSSRRFCRFRFPTTNITAVNEITATRRPTTIYVARDDGILIPRNEK</sequence>
<organism evidence="1">
    <name type="scientific">Haemonchus placei</name>
    <name type="common">Barber's pole worm</name>
    <dbReference type="NCBI Taxonomy" id="6290"/>
    <lineage>
        <taxon>Eukaryota</taxon>
        <taxon>Metazoa</taxon>
        <taxon>Ecdysozoa</taxon>
        <taxon>Nematoda</taxon>
        <taxon>Chromadorea</taxon>
        <taxon>Rhabditida</taxon>
        <taxon>Rhabditina</taxon>
        <taxon>Rhabditomorpha</taxon>
        <taxon>Strongyloidea</taxon>
        <taxon>Trichostrongylidae</taxon>
        <taxon>Haemonchus</taxon>
    </lineage>
</organism>
<protein>
    <submittedName>
        <fullName evidence="1">Uncharacterized protein</fullName>
    </submittedName>
</protein>
<reference evidence="1" key="1">
    <citation type="submission" date="2017-02" db="UniProtKB">
        <authorList>
            <consortium name="WormBaseParasite"/>
        </authorList>
    </citation>
    <scope>IDENTIFICATION</scope>
</reference>
<dbReference type="AlphaFoldDB" id="A0A0N4W8R2"/>
<name>A0A0N4W8R2_HAEPC</name>
<accession>A0A0N4W8R2</accession>